<keyword evidence="3" id="KW-0641">Proline biosynthesis</keyword>
<dbReference type="Gene3D" id="2.30.130.10">
    <property type="entry name" value="PUA domain"/>
    <property type="match status" value="1"/>
</dbReference>
<dbReference type="Proteomes" id="UP000654370">
    <property type="component" value="Unassembled WGS sequence"/>
</dbReference>
<sequence length="410" mass="44464">MLDQPSMVHKNYLNQARPSTDSLTIVIKIGTSSICDEKTHFPLLSNLSMIVETILQLKARGHRVVLVSSAAVGTGLRRLNIDVKPKKLAAIQAIAAVGQGRLMSLYDDLFGQFNQPIAQILLTKNDLADRSQYLNAVNCFEELLDMGVVPIVNENDTISSAVRVENEIRFGDNDSLSAIAAGMVKADYLFLMTDVDCLYTDNPRTNPLAEPVWKCDDIQALREKIVVTAPGTSLGTGGMVTKLIAAELATAAGVTTIIARGSTPQNILKIITDESDLPLHTRFTAQDNPLIDRKWWILHGLKSAGAIFVDKGAYHAIVAKQRSSLLAAGIVKVEGEFAAQQSALVVHETTDESGQTKIVEIGKGLVNYSSIEIALVKGRKSSEIADILGYVDSDCIMNRDNLVIIAPRDN</sequence>
<dbReference type="HAMAP" id="MF_00456">
    <property type="entry name" value="ProB"/>
    <property type="match status" value="1"/>
</dbReference>
<dbReference type="InterPro" id="IPR036974">
    <property type="entry name" value="PUA_sf"/>
</dbReference>
<dbReference type="NCBIfam" id="TIGR01027">
    <property type="entry name" value="proB"/>
    <property type="match status" value="1"/>
</dbReference>
<dbReference type="CDD" id="cd21157">
    <property type="entry name" value="PUA_G5K"/>
    <property type="match status" value="1"/>
</dbReference>
<evidence type="ECO:0000259" key="8">
    <source>
        <dbReference type="SMART" id="SM00359"/>
    </source>
</evidence>
<dbReference type="GO" id="GO:0005524">
    <property type="term" value="F:ATP binding"/>
    <property type="evidence" value="ECO:0007669"/>
    <property type="project" value="UniProtKB-KW"/>
</dbReference>
<dbReference type="Pfam" id="PF00696">
    <property type="entry name" value="AA_kinase"/>
    <property type="match status" value="1"/>
</dbReference>
<dbReference type="PANTHER" id="PTHR43654">
    <property type="entry name" value="GLUTAMATE 5-KINASE"/>
    <property type="match status" value="1"/>
</dbReference>
<dbReference type="PROSITE" id="PS00902">
    <property type="entry name" value="GLUTAMATE_5_KINASE"/>
    <property type="match status" value="1"/>
</dbReference>
<evidence type="ECO:0000313" key="10">
    <source>
        <dbReference type="Proteomes" id="UP000654370"/>
    </source>
</evidence>
<dbReference type="SMART" id="SM00359">
    <property type="entry name" value="PUA"/>
    <property type="match status" value="1"/>
</dbReference>
<dbReference type="InterPro" id="IPR036393">
    <property type="entry name" value="AceGlu_kinase-like_sf"/>
</dbReference>
<dbReference type="Gene3D" id="3.40.1160.10">
    <property type="entry name" value="Acetylglutamate kinase-like"/>
    <property type="match status" value="2"/>
</dbReference>
<dbReference type="OrthoDB" id="409889at2759"/>
<dbReference type="EMBL" id="JAEPQZ010000004">
    <property type="protein sequence ID" value="KAG2181975.1"/>
    <property type="molecule type" value="Genomic_DNA"/>
</dbReference>
<dbReference type="InterPro" id="IPR005715">
    <property type="entry name" value="Glu_5kinase/COase_Synthase"/>
</dbReference>
<gene>
    <name evidence="9" type="ORF">INT43_006901</name>
</gene>
<keyword evidence="7" id="KW-0067">ATP-binding</keyword>
<dbReference type="SUPFAM" id="SSF53633">
    <property type="entry name" value="Carbamate kinase-like"/>
    <property type="match status" value="1"/>
</dbReference>
<dbReference type="CDD" id="cd04242">
    <property type="entry name" value="AAK_G5K_ProB"/>
    <property type="match status" value="1"/>
</dbReference>
<keyword evidence="5" id="KW-0547">Nucleotide-binding</keyword>
<dbReference type="SUPFAM" id="SSF88697">
    <property type="entry name" value="PUA domain-like"/>
    <property type="match status" value="1"/>
</dbReference>
<evidence type="ECO:0000256" key="2">
    <source>
        <dbReference type="ARBA" id="ARBA00022605"/>
    </source>
</evidence>
<feature type="domain" description="PUA" evidence="8">
    <location>
        <begin position="305"/>
        <end position="397"/>
    </location>
</feature>
<keyword evidence="1" id="KW-0963">Cytoplasm</keyword>
<organism evidence="9 10">
    <name type="scientific">Mortierella isabellina</name>
    <name type="common">Filamentous fungus</name>
    <name type="synonym">Umbelopsis isabellina</name>
    <dbReference type="NCBI Taxonomy" id="91625"/>
    <lineage>
        <taxon>Eukaryota</taxon>
        <taxon>Fungi</taxon>
        <taxon>Fungi incertae sedis</taxon>
        <taxon>Mucoromycota</taxon>
        <taxon>Mucoromycotina</taxon>
        <taxon>Umbelopsidomycetes</taxon>
        <taxon>Umbelopsidales</taxon>
        <taxon>Umbelopsidaceae</taxon>
        <taxon>Umbelopsis</taxon>
    </lineage>
</organism>
<dbReference type="InterPro" id="IPR002478">
    <property type="entry name" value="PUA"/>
</dbReference>
<dbReference type="InterPro" id="IPR011529">
    <property type="entry name" value="Glu_5kinase"/>
</dbReference>
<dbReference type="GO" id="GO:0004349">
    <property type="term" value="F:glutamate 5-kinase activity"/>
    <property type="evidence" value="ECO:0007669"/>
    <property type="project" value="InterPro"/>
</dbReference>
<reference evidence="9" key="1">
    <citation type="submission" date="2020-12" db="EMBL/GenBank/DDBJ databases">
        <title>Metabolic potential, ecology and presence of endohyphal bacteria is reflected in genomic diversity of Mucoromycotina.</title>
        <authorList>
            <person name="Muszewska A."/>
            <person name="Okrasinska A."/>
            <person name="Steczkiewicz K."/>
            <person name="Drgas O."/>
            <person name="Orlowska M."/>
            <person name="Perlinska-Lenart U."/>
            <person name="Aleksandrzak-Piekarczyk T."/>
            <person name="Szatraj K."/>
            <person name="Zielenkiewicz U."/>
            <person name="Pilsyk S."/>
            <person name="Malc E."/>
            <person name="Mieczkowski P."/>
            <person name="Kruszewska J.S."/>
            <person name="Biernat P."/>
            <person name="Pawlowska J."/>
        </authorList>
    </citation>
    <scope>NUCLEOTIDE SEQUENCE</scope>
    <source>
        <strain evidence="9">WA0000067209</strain>
    </source>
</reference>
<evidence type="ECO:0000256" key="7">
    <source>
        <dbReference type="ARBA" id="ARBA00022840"/>
    </source>
</evidence>
<dbReference type="InterPro" id="IPR041739">
    <property type="entry name" value="G5K_ProB"/>
</dbReference>
<evidence type="ECO:0000313" key="9">
    <source>
        <dbReference type="EMBL" id="KAG2181975.1"/>
    </source>
</evidence>
<protein>
    <recommendedName>
        <fullName evidence="8">PUA domain-containing protein</fullName>
    </recommendedName>
</protein>
<dbReference type="PIRSF" id="PIRSF000729">
    <property type="entry name" value="GK"/>
    <property type="match status" value="1"/>
</dbReference>
<dbReference type="AlphaFoldDB" id="A0A8H7PXZ3"/>
<dbReference type="PRINTS" id="PR00474">
    <property type="entry name" value="GLU5KINASE"/>
</dbReference>
<keyword evidence="4" id="KW-0808">Transferase</keyword>
<dbReference type="InterPro" id="IPR001057">
    <property type="entry name" value="Glu/AcGlu_kinase"/>
</dbReference>
<dbReference type="GO" id="GO:0003723">
    <property type="term" value="F:RNA binding"/>
    <property type="evidence" value="ECO:0007669"/>
    <property type="project" value="InterPro"/>
</dbReference>
<dbReference type="PROSITE" id="PS50890">
    <property type="entry name" value="PUA"/>
    <property type="match status" value="1"/>
</dbReference>
<comment type="caution">
    <text evidence="9">The sequence shown here is derived from an EMBL/GenBank/DDBJ whole genome shotgun (WGS) entry which is preliminary data.</text>
</comment>
<evidence type="ECO:0000256" key="5">
    <source>
        <dbReference type="ARBA" id="ARBA00022741"/>
    </source>
</evidence>
<accession>A0A8H7PXZ3</accession>
<dbReference type="InterPro" id="IPR015947">
    <property type="entry name" value="PUA-like_sf"/>
</dbReference>
<keyword evidence="10" id="KW-1185">Reference proteome</keyword>
<dbReference type="GO" id="GO:0005829">
    <property type="term" value="C:cytosol"/>
    <property type="evidence" value="ECO:0007669"/>
    <property type="project" value="TreeGrafter"/>
</dbReference>
<dbReference type="InterPro" id="IPR001048">
    <property type="entry name" value="Asp/Glu/Uridylate_kinase"/>
</dbReference>
<evidence type="ECO:0000256" key="3">
    <source>
        <dbReference type="ARBA" id="ARBA00022650"/>
    </source>
</evidence>
<evidence type="ECO:0000256" key="4">
    <source>
        <dbReference type="ARBA" id="ARBA00022679"/>
    </source>
</evidence>
<dbReference type="Pfam" id="PF01472">
    <property type="entry name" value="PUA"/>
    <property type="match status" value="1"/>
</dbReference>
<dbReference type="PANTHER" id="PTHR43654:SF3">
    <property type="entry name" value="GLUTAMATE 5-KINASE"/>
    <property type="match status" value="1"/>
</dbReference>
<proteinExistence type="inferred from homology"/>
<keyword evidence="6" id="KW-0418">Kinase</keyword>
<dbReference type="GO" id="GO:1901607">
    <property type="term" value="P:alpha-amino acid biosynthetic process"/>
    <property type="evidence" value="ECO:0007669"/>
    <property type="project" value="UniProtKB-ARBA"/>
</dbReference>
<keyword evidence="2" id="KW-0028">Amino-acid biosynthesis</keyword>
<dbReference type="FunFam" id="3.40.1160.10:FF:000018">
    <property type="entry name" value="Glutamate 5-kinase"/>
    <property type="match status" value="1"/>
</dbReference>
<name>A0A8H7PXZ3_MORIS</name>
<evidence type="ECO:0000256" key="1">
    <source>
        <dbReference type="ARBA" id="ARBA00022490"/>
    </source>
</evidence>
<evidence type="ECO:0000256" key="6">
    <source>
        <dbReference type="ARBA" id="ARBA00022777"/>
    </source>
</evidence>
<dbReference type="InterPro" id="IPR019797">
    <property type="entry name" value="Glutamate_5-kinase_CS"/>
</dbReference>